<dbReference type="RefSeq" id="WP_136081491.1">
    <property type="nucleotide sequence ID" value="NZ_CAAHFG010000003.1"/>
</dbReference>
<dbReference type="SUPFAM" id="SSF47384">
    <property type="entry name" value="Homodimeric domain of signal transducing histidine kinase"/>
    <property type="match status" value="1"/>
</dbReference>
<evidence type="ECO:0000256" key="1">
    <source>
        <dbReference type="ARBA" id="ARBA00000085"/>
    </source>
</evidence>
<comment type="catalytic activity">
    <reaction evidence="1">
        <text>ATP + protein L-histidine = ADP + protein N-phospho-L-histidine.</text>
        <dbReference type="EC" id="2.7.13.3"/>
    </reaction>
</comment>
<dbReference type="EC" id="2.7.13.3" evidence="2"/>
<dbReference type="CDD" id="cd00082">
    <property type="entry name" value="HisKA"/>
    <property type="match status" value="1"/>
</dbReference>
<dbReference type="InterPro" id="IPR003661">
    <property type="entry name" value="HisK_dim/P_dom"/>
</dbReference>
<dbReference type="Gene3D" id="1.10.287.130">
    <property type="match status" value="1"/>
</dbReference>
<reference evidence="3 4" key="1">
    <citation type="submission" date="2019-04" db="EMBL/GenBank/DDBJ databases">
        <authorList>
            <person name="Van Vliet M D."/>
        </authorList>
    </citation>
    <scope>NUCLEOTIDE SEQUENCE [LARGE SCALE GENOMIC DNA]</scope>
    <source>
        <strain evidence="3 4">F1</strain>
    </source>
</reference>
<sequence>MAAEEHKTIPSQTIEDAALQHALTELSRTINIITTYGNHHPAVQQAATTTIEAMTALFTQRRKVIIGSFSGALTVDGVQVTASGALLKSLERRLSRLRITGLKIDSKISNDELLQLAELLSCKEANDFQAGMGQAGLAHISTEETRFEAVREDQTVANTSDLAGMGGSGVLVLEDDSLEDEAGSSCQGGSSDVHVEQIVAFLKGDIDLDDKGEIGEELAELASDPARLGKMIMESVAVRQSVSELSGESLGDIVLGCLRRTFNGLRKQAAFQSSEGVADMRKALLLLEESVLDRMRDLTGDSNPELDRQIVQTIREMDESLGFEMAAMQYMEHRDAIEHSKEELQAYVKAHGATAAEGLLSESEFPASEWRRIVVDSRKAPGGESNPPIAAGINTLATVFEKLENLMKSDSADGALVKDLLGEASNNLDDTIFTTKEKLDVLSQHLKDDETGTIGGQGRNMNQAELLAALSEVAQELMQPLTAINASLEMMMHGYVGEISEEQRDLLNLASNSGEHLKYLMRELIEIVGCPTNKGVDSRFHTTSEEVILMQQAS</sequence>
<evidence type="ECO:0000313" key="3">
    <source>
        <dbReference type="EMBL" id="VGO15928.1"/>
    </source>
</evidence>
<proteinExistence type="predicted"/>
<dbReference type="AlphaFoldDB" id="A0A6C2U775"/>
<protein>
    <recommendedName>
        <fullName evidence="2">histidine kinase</fullName>
        <ecNumber evidence="2">2.7.13.3</ecNumber>
    </recommendedName>
</protein>
<gene>
    <name evidence="3" type="ORF">PDESU_04517</name>
</gene>
<dbReference type="InterPro" id="IPR036097">
    <property type="entry name" value="HisK_dim/P_sf"/>
</dbReference>
<evidence type="ECO:0000256" key="2">
    <source>
        <dbReference type="ARBA" id="ARBA00012438"/>
    </source>
</evidence>
<evidence type="ECO:0000313" key="4">
    <source>
        <dbReference type="Proteomes" id="UP000366872"/>
    </source>
</evidence>
<dbReference type="GO" id="GO:0000155">
    <property type="term" value="F:phosphorelay sensor kinase activity"/>
    <property type="evidence" value="ECO:0007669"/>
    <property type="project" value="InterPro"/>
</dbReference>
<dbReference type="EMBL" id="CAAHFG010000003">
    <property type="protein sequence ID" value="VGO15928.1"/>
    <property type="molecule type" value="Genomic_DNA"/>
</dbReference>
<organism evidence="3 4">
    <name type="scientific">Pontiella desulfatans</name>
    <dbReference type="NCBI Taxonomy" id="2750659"/>
    <lineage>
        <taxon>Bacteria</taxon>
        <taxon>Pseudomonadati</taxon>
        <taxon>Kiritimatiellota</taxon>
        <taxon>Kiritimatiellia</taxon>
        <taxon>Kiritimatiellales</taxon>
        <taxon>Pontiellaceae</taxon>
        <taxon>Pontiella</taxon>
    </lineage>
</organism>
<accession>A0A6C2U775</accession>
<keyword evidence="4" id="KW-1185">Reference proteome</keyword>
<name>A0A6C2U775_PONDE</name>
<dbReference type="Proteomes" id="UP000366872">
    <property type="component" value="Unassembled WGS sequence"/>
</dbReference>